<organism evidence="1 2">
    <name type="scientific">Duganella aceris</name>
    <dbReference type="NCBI Taxonomy" id="2703883"/>
    <lineage>
        <taxon>Bacteria</taxon>
        <taxon>Pseudomonadati</taxon>
        <taxon>Pseudomonadota</taxon>
        <taxon>Betaproteobacteria</taxon>
        <taxon>Burkholderiales</taxon>
        <taxon>Oxalobacteraceae</taxon>
        <taxon>Telluria group</taxon>
        <taxon>Duganella</taxon>
    </lineage>
</organism>
<sequence length="37" mass="3880">MSDDLNNRGAQDLSRISLNAPRALGVGAQAARKALTK</sequence>
<accession>A0ABX0FNN0</accession>
<keyword evidence="2" id="KW-1185">Reference proteome</keyword>
<reference evidence="1 2" key="1">
    <citation type="submission" date="2020-01" db="EMBL/GenBank/DDBJ databases">
        <authorList>
            <person name="Lee S.D."/>
        </authorList>
    </citation>
    <scope>NUCLEOTIDE SEQUENCE [LARGE SCALE GENOMIC DNA]</scope>
    <source>
        <strain evidence="1 2">SAP-35</strain>
    </source>
</reference>
<dbReference type="EMBL" id="JAADJT010000008">
    <property type="protein sequence ID" value="NGZ86223.1"/>
    <property type="molecule type" value="Genomic_DNA"/>
</dbReference>
<evidence type="ECO:0000313" key="2">
    <source>
        <dbReference type="Proteomes" id="UP000666369"/>
    </source>
</evidence>
<dbReference type="RefSeq" id="WP_166105904.1">
    <property type="nucleotide sequence ID" value="NZ_JAADJT010000008.1"/>
</dbReference>
<protein>
    <submittedName>
        <fullName evidence="1">DUF3606 domain-containing protein</fullName>
    </submittedName>
</protein>
<name>A0ABX0FNN0_9BURK</name>
<proteinExistence type="predicted"/>
<evidence type="ECO:0000313" key="1">
    <source>
        <dbReference type="EMBL" id="NGZ86223.1"/>
    </source>
</evidence>
<reference evidence="2" key="2">
    <citation type="submission" date="2023-07" db="EMBL/GenBank/DDBJ databases">
        <title>Duganella aceri sp. nov., isolated from tree sap.</title>
        <authorList>
            <person name="Kim I.S."/>
        </authorList>
    </citation>
    <scope>NUCLEOTIDE SEQUENCE [LARGE SCALE GENOMIC DNA]</scope>
    <source>
        <strain evidence="2">SAP-35</strain>
    </source>
</reference>
<comment type="caution">
    <text evidence="1">The sequence shown here is derived from an EMBL/GenBank/DDBJ whole genome shotgun (WGS) entry which is preliminary data.</text>
</comment>
<gene>
    <name evidence="1" type="ORF">GW587_18435</name>
</gene>
<dbReference type="Proteomes" id="UP000666369">
    <property type="component" value="Unassembled WGS sequence"/>
</dbReference>